<feature type="transmembrane region" description="Helical" evidence="2">
    <location>
        <begin position="25"/>
        <end position="46"/>
    </location>
</feature>
<comment type="caution">
    <text evidence="3">The sequence shown here is derived from an EMBL/GenBank/DDBJ whole genome shotgun (WGS) entry which is preliminary data.</text>
</comment>
<feature type="compositionally biased region" description="Basic residues" evidence="1">
    <location>
        <begin position="92"/>
        <end position="101"/>
    </location>
</feature>
<proteinExistence type="predicted"/>
<evidence type="ECO:0000256" key="1">
    <source>
        <dbReference type="SAM" id="MobiDB-lite"/>
    </source>
</evidence>
<keyword evidence="4" id="KW-1185">Reference proteome</keyword>
<keyword evidence="2" id="KW-1133">Transmembrane helix</keyword>
<sequence length="107" mass="13079">MCSVGSYQPGQIWLTSWTWQEIFDVVFICFMIDCCSISLHFTIHFIKEIIRLKRLQRRLHERELEEVRQRLWELKLELERERAAAPKPWQPKLKKKRHKTKMIGDNK</sequence>
<evidence type="ECO:0000256" key="2">
    <source>
        <dbReference type="SAM" id="Phobius"/>
    </source>
</evidence>
<dbReference type="AlphaFoldDB" id="A0A9W9YB48"/>
<dbReference type="Proteomes" id="UP001163046">
    <property type="component" value="Unassembled WGS sequence"/>
</dbReference>
<evidence type="ECO:0000313" key="4">
    <source>
        <dbReference type="Proteomes" id="UP001163046"/>
    </source>
</evidence>
<protein>
    <submittedName>
        <fullName evidence="3">Uncharacterized protein</fullName>
    </submittedName>
</protein>
<reference evidence="3" key="1">
    <citation type="submission" date="2023-01" db="EMBL/GenBank/DDBJ databases">
        <title>Genome assembly of the deep-sea coral Lophelia pertusa.</title>
        <authorList>
            <person name="Herrera S."/>
            <person name="Cordes E."/>
        </authorList>
    </citation>
    <scope>NUCLEOTIDE SEQUENCE</scope>
    <source>
        <strain evidence="3">USNM1676648</strain>
        <tissue evidence="3">Polyp</tissue>
    </source>
</reference>
<name>A0A9W9YB48_9CNID</name>
<keyword evidence="2" id="KW-0472">Membrane</keyword>
<feature type="region of interest" description="Disordered" evidence="1">
    <location>
        <begin position="83"/>
        <end position="107"/>
    </location>
</feature>
<keyword evidence="2" id="KW-0812">Transmembrane</keyword>
<dbReference type="OrthoDB" id="5997256at2759"/>
<dbReference type="EMBL" id="MU827826">
    <property type="protein sequence ID" value="KAJ7321498.1"/>
    <property type="molecule type" value="Genomic_DNA"/>
</dbReference>
<accession>A0A9W9YB48</accession>
<organism evidence="3 4">
    <name type="scientific">Desmophyllum pertusum</name>
    <dbReference type="NCBI Taxonomy" id="174260"/>
    <lineage>
        <taxon>Eukaryota</taxon>
        <taxon>Metazoa</taxon>
        <taxon>Cnidaria</taxon>
        <taxon>Anthozoa</taxon>
        <taxon>Hexacorallia</taxon>
        <taxon>Scleractinia</taxon>
        <taxon>Caryophylliina</taxon>
        <taxon>Caryophylliidae</taxon>
        <taxon>Desmophyllum</taxon>
    </lineage>
</organism>
<gene>
    <name evidence="3" type="ORF">OS493_034552</name>
</gene>
<evidence type="ECO:0000313" key="3">
    <source>
        <dbReference type="EMBL" id="KAJ7321498.1"/>
    </source>
</evidence>